<protein>
    <submittedName>
        <fullName evidence="11">Peptidase M13</fullName>
    </submittedName>
</protein>
<dbReference type="PANTHER" id="PTHR11733:SF167">
    <property type="entry name" value="FI17812P1-RELATED"/>
    <property type="match status" value="1"/>
</dbReference>
<dbReference type="AlphaFoldDB" id="A0AA37HVS2"/>
<dbReference type="PROSITE" id="PS51885">
    <property type="entry name" value="NEPRILYSIN"/>
    <property type="match status" value="1"/>
</dbReference>
<dbReference type="SUPFAM" id="SSF55486">
    <property type="entry name" value="Metalloproteases ('zincins'), catalytic domain"/>
    <property type="match status" value="1"/>
</dbReference>
<dbReference type="InterPro" id="IPR024079">
    <property type="entry name" value="MetalloPept_cat_dom_sf"/>
</dbReference>
<gene>
    <name evidence="11" type="ORF">PRRU23_01940</name>
</gene>
<comment type="similarity">
    <text evidence="2">Belongs to the peptidase M13 family.</text>
</comment>
<dbReference type="Gene3D" id="1.10.1380.10">
    <property type="entry name" value="Neutral endopeptidase , domain2"/>
    <property type="match status" value="1"/>
</dbReference>
<dbReference type="Proteomes" id="UP000887043">
    <property type="component" value="Unassembled WGS sequence"/>
</dbReference>
<dbReference type="EMBL" id="BPTR01000001">
    <property type="protein sequence ID" value="GJG26494.1"/>
    <property type="molecule type" value="Genomic_DNA"/>
</dbReference>
<sequence>MKKNFLGVAFVFAALAANAQTTLKPAVDKANMDLSVKAGDDFYRYSVGGWLKSHPLDAVHPENGAFMDLEEQNNDRIRDLVKEYAAKKMEKGTVGQKIGALYRLYMDSVARNKMGYEPIVPALNKVKAIKNRKQYLQTTYELAAKGYGGLMFSYYLGQDSENSSKYIFGVTQGGISLEPEYYTQPNEQQKAVVAAQKSLVKDFFKMVGNDEATAEKKMQAVWAIESQIAKVSYDQNKVRDPKANIHKMSYAQLQKEFAGIDWKAIGQAYGYPADIDTVDVGQPEPIHEVEKILAKADLFSLKAYLESRVIRSSAGVLSDAFNDRSFEFLKTVYGVKQQQPRWKRGVAFIQGLMGESIGKLYVAKYFPESSKQRALELVKNLQKAFAQRIEENTWMTAATKVKALEKLNSMIINIGYPDKWQNMDEYVQIDESKSIRANYDEVIPALRKRELEKHWHKDVDKHEMACDPQVVNAFYDPSRNSINFPAAILQAPFFDADAEDAANYGGIGSVIGHEMSHGFDDQGCQYDKDGNLANWWTEEDKKNYDGRTQVLVDWFSAQEALPGLKVDGKKTLGENIGDNGGINVAYRAYMNTLKNTPAQDIDGFTPAQRFFLSYGRVWASNIAPQFVAYIVNSDVHSPNEQRVNAALPMIDAWYDAFGIKAGDKLYVPKEKRAHIW</sequence>
<evidence type="ECO:0000256" key="1">
    <source>
        <dbReference type="ARBA" id="ARBA00001947"/>
    </source>
</evidence>
<keyword evidence="5" id="KW-0378">Hydrolase</keyword>
<feature type="chain" id="PRO_5041428989" evidence="8">
    <location>
        <begin position="20"/>
        <end position="676"/>
    </location>
</feature>
<evidence type="ECO:0000256" key="5">
    <source>
        <dbReference type="ARBA" id="ARBA00022801"/>
    </source>
</evidence>
<keyword evidence="8" id="KW-0732">Signal</keyword>
<dbReference type="Pfam" id="PF01431">
    <property type="entry name" value="Peptidase_M13"/>
    <property type="match status" value="1"/>
</dbReference>
<dbReference type="GO" id="GO:0016485">
    <property type="term" value="P:protein processing"/>
    <property type="evidence" value="ECO:0007669"/>
    <property type="project" value="TreeGrafter"/>
</dbReference>
<dbReference type="PRINTS" id="PR00786">
    <property type="entry name" value="NEPRILYSIN"/>
</dbReference>
<evidence type="ECO:0000313" key="11">
    <source>
        <dbReference type="EMBL" id="GJG26494.1"/>
    </source>
</evidence>
<dbReference type="CDD" id="cd08662">
    <property type="entry name" value="M13"/>
    <property type="match status" value="1"/>
</dbReference>
<dbReference type="Pfam" id="PF05649">
    <property type="entry name" value="Peptidase_M13_N"/>
    <property type="match status" value="1"/>
</dbReference>
<dbReference type="InterPro" id="IPR000718">
    <property type="entry name" value="Peptidase_M13"/>
</dbReference>
<dbReference type="GO" id="GO:0005886">
    <property type="term" value="C:plasma membrane"/>
    <property type="evidence" value="ECO:0007669"/>
    <property type="project" value="TreeGrafter"/>
</dbReference>
<comment type="cofactor">
    <cofactor evidence="1">
        <name>Zn(2+)</name>
        <dbReference type="ChEBI" id="CHEBI:29105"/>
    </cofactor>
</comment>
<evidence type="ECO:0000256" key="2">
    <source>
        <dbReference type="ARBA" id="ARBA00007357"/>
    </source>
</evidence>
<evidence type="ECO:0000259" key="10">
    <source>
        <dbReference type="Pfam" id="PF05649"/>
    </source>
</evidence>
<feature type="domain" description="Peptidase M13 N-terminal" evidence="10">
    <location>
        <begin position="39"/>
        <end position="417"/>
    </location>
</feature>
<keyword evidence="7" id="KW-0482">Metalloprotease</keyword>
<dbReference type="PANTHER" id="PTHR11733">
    <property type="entry name" value="ZINC METALLOPROTEASE FAMILY M13 NEPRILYSIN-RELATED"/>
    <property type="match status" value="1"/>
</dbReference>
<keyword evidence="4" id="KW-0479">Metal-binding</keyword>
<dbReference type="InterPro" id="IPR042089">
    <property type="entry name" value="Peptidase_M13_dom_2"/>
</dbReference>
<name>A0AA37HVS2_SEGBR</name>
<accession>A0AA37HVS2</accession>
<dbReference type="RefSeq" id="WP_006282271.1">
    <property type="nucleotide sequence ID" value="NZ_BPTR01000001.1"/>
</dbReference>
<evidence type="ECO:0000259" key="9">
    <source>
        <dbReference type="Pfam" id="PF01431"/>
    </source>
</evidence>
<dbReference type="InterPro" id="IPR008753">
    <property type="entry name" value="Peptidase_M13_N"/>
</dbReference>
<dbReference type="InterPro" id="IPR018497">
    <property type="entry name" value="Peptidase_M13_C"/>
</dbReference>
<evidence type="ECO:0000256" key="4">
    <source>
        <dbReference type="ARBA" id="ARBA00022723"/>
    </source>
</evidence>
<evidence type="ECO:0000256" key="7">
    <source>
        <dbReference type="ARBA" id="ARBA00023049"/>
    </source>
</evidence>
<organism evidence="11 12">
    <name type="scientific">Segatella bryantii</name>
    <name type="common">Prevotella bryantii</name>
    <dbReference type="NCBI Taxonomy" id="77095"/>
    <lineage>
        <taxon>Bacteria</taxon>
        <taxon>Pseudomonadati</taxon>
        <taxon>Bacteroidota</taxon>
        <taxon>Bacteroidia</taxon>
        <taxon>Bacteroidales</taxon>
        <taxon>Prevotellaceae</taxon>
        <taxon>Segatella</taxon>
    </lineage>
</organism>
<proteinExistence type="inferred from homology"/>
<dbReference type="Gene3D" id="3.40.390.10">
    <property type="entry name" value="Collagenase (Catalytic Domain)"/>
    <property type="match status" value="1"/>
</dbReference>
<dbReference type="GO" id="GO:0046872">
    <property type="term" value="F:metal ion binding"/>
    <property type="evidence" value="ECO:0007669"/>
    <property type="project" value="UniProtKB-KW"/>
</dbReference>
<keyword evidence="6" id="KW-0862">Zinc</keyword>
<dbReference type="GO" id="GO:0004222">
    <property type="term" value="F:metalloendopeptidase activity"/>
    <property type="evidence" value="ECO:0007669"/>
    <property type="project" value="InterPro"/>
</dbReference>
<feature type="domain" description="Peptidase M13 C-terminal" evidence="9">
    <location>
        <begin position="472"/>
        <end position="672"/>
    </location>
</feature>
<evidence type="ECO:0000256" key="8">
    <source>
        <dbReference type="SAM" id="SignalP"/>
    </source>
</evidence>
<evidence type="ECO:0000256" key="3">
    <source>
        <dbReference type="ARBA" id="ARBA00022670"/>
    </source>
</evidence>
<feature type="signal peptide" evidence="8">
    <location>
        <begin position="1"/>
        <end position="19"/>
    </location>
</feature>
<evidence type="ECO:0000256" key="6">
    <source>
        <dbReference type="ARBA" id="ARBA00022833"/>
    </source>
</evidence>
<reference evidence="11" key="1">
    <citation type="submission" date="2021-08" db="EMBL/GenBank/DDBJ databases">
        <title>Prevotella lacticifex sp. nov., isolated from rumen of cow.</title>
        <authorList>
            <person name="Shinkai T."/>
            <person name="Ikeyama N."/>
            <person name="Kumagai M."/>
            <person name="Ohmori H."/>
            <person name="Sakamoto M."/>
            <person name="Ohkuma M."/>
            <person name="Mitsumori M."/>
        </authorList>
    </citation>
    <scope>NUCLEOTIDE SEQUENCE</scope>
    <source>
        <strain evidence="11">DSM 11371</strain>
    </source>
</reference>
<keyword evidence="3" id="KW-0645">Protease</keyword>
<evidence type="ECO:0000313" key="12">
    <source>
        <dbReference type="Proteomes" id="UP000887043"/>
    </source>
</evidence>
<comment type="caution">
    <text evidence="11">The sequence shown here is derived from an EMBL/GenBank/DDBJ whole genome shotgun (WGS) entry which is preliminary data.</text>
</comment>